<sequence length="52" mass="5744">MAFGEAPRLRRTFTTSKVVSVGIRLVSSKSALFALPNFLVVLVAMEFDSVKR</sequence>
<dbReference type="Proteomes" id="UP000070544">
    <property type="component" value="Unassembled WGS sequence"/>
</dbReference>
<accession>A0A139AIN1</accession>
<name>A0A139AIN1_GONPJ</name>
<evidence type="ECO:0000313" key="3">
    <source>
        <dbReference type="Proteomes" id="UP000070544"/>
    </source>
</evidence>
<keyword evidence="1" id="KW-1133">Transmembrane helix</keyword>
<keyword evidence="1" id="KW-0812">Transmembrane</keyword>
<evidence type="ECO:0000256" key="1">
    <source>
        <dbReference type="SAM" id="Phobius"/>
    </source>
</evidence>
<dbReference type="AlphaFoldDB" id="A0A139AIN1"/>
<keyword evidence="3" id="KW-1185">Reference proteome</keyword>
<feature type="transmembrane region" description="Helical" evidence="1">
    <location>
        <begin position="21"/>
        <end position="45"/>
    </location>
</feature>
<evidence type="ECO:0000313" key="2">
    <source>
        <dbReference type="EMBL" id="KXS16650.1"/>
    </source>
</evidence>
<keyword evidence="1" id="KW-0472">Membrane</keyword>
<gene>
    <name evidence="2" type="ORF">M427DRAFT_55303</name>
</gene>
<organism evidence="2 3">
    <name type="scientific">Gonapodya prolifera (strain JEL478)</name>
    <name type="common">Monoblepharis prolifera</name>
    <dbReference type="NCBI Taxonomy" id="1344416"/>
    <lineage>
        <taxon>Eukaryota</taxon>
        <taxon>Fungi</taxon>
        <taxon>Fungi incertae sedis</taxon>
        <taxon>Chytridiomycota</taxon>
        <taxon>Chytridiomycota incertae sedis</taxon>
        <taxon>Monoblepharidomycetes</taxon>
        <taxon>Monoblepharidales</taxon>
        <taxon>Gonapodyaceae</taxon>
        <taxon>Gonapodya</taxon>
    </lineage>
</organism>
<proteinExistence type="predicted"/>
<reference evidence="2 3" key="1">
    <citation type="journal article" date="2015" name="Genome Biol. Evol.">
        <title>Phylogenomic analyses indicate that early fungi evolved digesting cell walls of algal ancestors of land plants.</title>
        <authorList>
            <person name="Chang Y."/>
            <person name="Wang S."/>
            <person name="Sekimoto S."/>
            <person name="Aerts A.L."/>
            <person name="Choi C."/>
            <person name="Clum A."/>
            <person name="LaButti K.M."/>
            <person name="Lindquist E.A."/>
            <person name="Yee Ngan C."/>
            <person name="Ohm R.A."/>
            <person name="Salamov A.A."/>
            <person name="Grigoriev I.V."/>
            <person name="Spatafora J.W."/>
            <person name="Berbee M.L."/>
        </authorList>
    </citation>
    <scope>NUCLEOTIDE SEQUENCE [LARGE SCALE GENOMIC DNA]</scope>
    <source>
        <strain evidence="2 3">JEL478</strain>
    </source>
</reference>
<dbReference type="EMBL" id="KQ965751">
    <property type="protein sequence ID" value="KXS16650.1"/>
    <property type="molecule type" value="Genomic_DNA"/>
</dbReference>
<protein>
    <submittedName>
        <fullName evidence="2">Uncharacterized protein</fullName>
    </submittedName>
</protein>